<proteinExistence type="evidence at transcript level"/>
<keyword evidence="6 19" id="KW-0418">Kinase</keyword>
<dbReference type="InterPro" id="IPR036859">
    <property type="entry name" value="CAP-Gly_dom_sf"/>
</dbReference>
<dbReference type="GO" id="GO:0007169">
    <property type="term" value="P:cell surface receptor protein tyrosine kinase signaling pathway"/>
    <property type="evidence" value="ECO:0007669"/>
    <property type="project" value="TreeGrafter"/>
</dbReference>
<dbReference type="InterPro" id="IPR043159">
    <property type="entry name" value="Lectin_gal-bd_sf"/>
</dbReference>
<dbReference type="SUPFAM" id="SSF56112">
    <property type="entry name" value="Protein kinase-like (PK-like)"/>
    <property type="match status" value="1"/>
</dbReference>
<dbReference type="CDD" id="cd00192">
    <property type="entry name" value="PTKc"/>
    <property type="match status" value="1"/>
</dbReference>
<dbReference type="InterPro" id="IPR050122">
    <property type="entry name" value="RTK"/>
</dbReference>
<feature type="domain" description="CAP-Gly" evidence="17">
    <location>
        <begin position="1668"/>
        <end position="1711"/>
    </location>
</feature>
<feature type="region of interest" description="Disordered" evidence="12">
    <location>
        <begin position="1753"/>
        <end position="1780"/>
    </location>
</feature>
<dbReference type="PANTHER" id="PTHR24416:SF631">
    <property type="entry name" value="SERINE_THREONINE_TYROSINE KINASE 1"/>
    <property type="match status" value="1"/>
</dbReference>
<name>B3XVV7_9EUKA</name>
<dbReference type="InterPro" id="IPR000938">
    <property type="entry name" value="CAP-Gly_domain"/>
</dbReference>
<dbReference type="PROSITE" id="PS50011">
    <property type="entry name" value="PROTEIN_KINASE_DOM"/>
    <property type="match status" value="1"/>
</dbReference>
<evidence type="ECO:0000259" key="18">
    <source>
        <dbReference type="PROSITE" id="PS50825"/>
    </source>
</evidence>
<dbReference type="PROSITE" id="PS00107">
    <property type="entry name" value="PROTEIN_KINASE_ATP"/>
    <property type="match status" value="1"/>
</dbReference>
<feature type="domain" description="HYR" evidence="18">
    <location>
        <begin position="959"/>
        <end position="1044"/>
    </location>
</feature>
<dbReference type="GO" id="GO:0004714">
    <property type="term" value="F:transmembrane receptor protein tyrosine kinase activity"/>
    <property type="evidence" value="ECO:0007669"/>
    <property type="project" value="UniProtKB-EC"/>
</dbReference>
<evidence type="ECO:0000256" key="9">
    <source>
        <dbReference type="ARBA" id="ARBA00023137"/>
    </source>
</evidence>
<dbReference type="Pfam" id="PF02494">
    <property type="entry name" value="HYR"/>
    <property type="match status" value="5"/>
</dbReference>
<dbReference type="InterPro" id="IPR020635">
    <property type="entry name" value="Tyr_kinase_cat_dom"/>
</dbReference>
<accession>B3XVV7</accession>
<keyword evidence="14" id="KW-0732">Signal</keyword>
<evidence type="ECO:0000259" key="15">
    <source>
        <dbReference type="PROSITE" id="PS50011"/>
    </source>
</evidence>
<dbReference type="PRINTS" id="PR00109">
    <property type="entry name" value="TYRKINASE"/>
</dbReference>
<dbReference type="PROSITE" id="PS50245">
    <property type="entry name" value="CAP_GLY_2"/>
    <property type="match status" value="1"/>
</dbReference>
<dbReference type="Pfam" id="PF01302">
    <property type="entry name" value="CAP_GLY"/>
    <property type="match status" value="1"/>
</dbReference>
<dbReference type="PROSITE" id="PS50825">
    <property type="entry name" value="HYR"/>
    <property type="match status" value="5"/>
</dbReference>
<evidence type="ECO:0000256" key="14">
    <source>
        <dbReference type="SAM" id="SignalP"/>
    </source>
</evidence>
<keyword evidence="4" id="KW-0677">Repeat</keyword>
<evidence type="ECO:0000256" key="10">
    <source>
        <dbReference type="ARBA" id="ARBA00051243"/>
    </source>
</evidence>
<evidence type="ECO:0000256" key="3">
    <source>
        <dbReference type="ARBA" id="ARBA00022679"/>
    </source>
</evidence>
<evidence type="ECO:0000256" key="7">
    <source>
        <dbReference type="ARBA" id="ARBA00022840"/>
    </source>
</evidence>
<evidence type="ECO:0000256" key="6">
    <source>
        <dbReference type="ARBA" id="ARBA00022777"/>
    </source>
</evidence>
<evidence type="ECO:0000256" key="1">
    <source>
        <dbReference type="ARBA" id="ARBA00004167"/>
    </source>
</evidence>
<dbReference type="PROSITE" id="PS00109">
    <property type="entry name" value="PROTEIN_KINASE_TYR"/>
    <property type="match status" value="1"/>
</dbReference>
<evidence type="ECO:0000256" key="13">
    <source>
        <dbReference type="SAM" id="Phobius"/>
    </source>
</evidence>
<dbReference type="PROSITE" id="PS50228">
    <property type="entry name" value="SUEL_LECTIN"/>
    <property type="match status" value="1"/>
</dbReference>
<evidence type="ECO:0000313" key="19">
    <source>
        <dbReference type="EMBL" id="BAG55492.1"/>
    </source>
</evidence>
<dbReference type="CDD" id="cd22842">
    <property type="entry name" value="Gal_Rha_Lectin_BGal"/>
    <property type="match status" value="1"/>
</dbReference>
<feature type="domain" description="SUEL-type lectin" evidence="16">
    <location>
        <begin position="33"/>
        <end position="122"/>
    </location>
</feature>
<evidence type="ECO:0000256" key="5">
    <source>
        <dbReference type="ARBA" id="ARBA00022741"/>
    </source>
</evidence>
<dbReference type="InterPro" id="IPR008266">
    <property type="entry name" value="Tyr_kinase_AS"/>
</dbReference>
<evidence type="ECO:0000259" key="16">
    <source>
        <dbReference type="PROSITE" id="PS50228"/>
    </source>
</evidence>
<dbReference type="EMBL" id="AB098170">
    <property type="protein sequence ID" value="BAG55492.1"/>
    <property type="molecule type" value="mRNA"/>
</dbReference>
<dbReference type="SMART" id="SM00219">
    <property type="entry name" value="TyrKc"/>
    <property type="match status" value="1"/>
</dbReference>
<dbReference type="GO" id="GO:0005524">
    <property type="term" value="F:ATP binding"/>
    <property type="evidence" value="ECO:0007669"/>
    <property type="project" value="UniProtKB-UniRule"/>
</dbReference>
<dbReference type="Gene3D" id="2.60.120.740">
    <property type="match status" value="1"/>
</dbReference>
<dbReference type="Gene3D" id="2.30.30.190">
    <property type="entry name" value="CAP Gly-rich-like domain"/>
    <property type="match status" value="1"/>
</dbReference>
<keyword evidence="19" id="KW-0675">Receptor</keyword>
<evidence type="ECO:0000256" key="4">
    <source>
        <dbReference type="ARBA" id="ARBA00022737"/>
    </source>
</evidence>
<keyword evidence="7 11" id="KW-0067">ATP-binding</keyword>
<feature type="transmembrane region" description="Helical" evidence="13">
    <location>
        <begin position="1144"/>
        <end position="1167"/>
    </location>
</feature>
<dbReference type="InterPro" id="IPR000922">
    <property type="entry name" value="Lectin_gal-bd_dom"/>
</dbReference>
<dbReference type="InterPro" id="IPR000719">
    <property type="entry name" value="Prot_kinase_dom"/>
</dbReference>
<dbReference type="Pfam" id="PF07714">
    <property type="entry name" value="PK_Tyr_Ser-Thr"/>
    <property type="match status" value="1"/>
</dbReference>
<feature type="binding site" evidence="11">
    <location>
        <position position="1284"/>
    </location>
    <ligand>
        <name>ATP</name>
        <dbReference type="ChEBI" id="CHEBI:30616"/>
    </ligand>
</feature>
<dbReference type="PANTHER" id="PTHR24416">
    <property type="entry name" value="TYROSINE-PROTEIN KINASE RECEPTOR"/>
    <property type="match status" value="1"/>
</dbReference>
<dbReference type="InterPro" id="IPR017441">
    <property type="entry name" value="Protein_kinase_ATP_BS"/>
</dbReference>
<dbReference type="GO" id="GO:0043235">
    <property type="term" value="C:receptor complex"/>
    <property type="evidence" value="ECO:0007669"/>
    <property type="project" value="TreeGrafter"/>
</dbReference>
<dbReference type="GO" id="GO:0012505">
    <property type="term" value="C:endomembrane system"/>
    <property type="evidence" value="ECO:0007669"/>
    <property type="project" value="UniProtKB-SubCell"/>
</dbReference>
<keyword evidence="8 13" id="KW-0472">Membrane</keyword>
<comment type="subcellular location">
    <subcellularLocation>
        <location evidence="2">Endomembrane system</location>
    </subcellularLocation>
    <subcellularLocation>
        <location evidence="1">Membrane</location>
        <topology evidence="1">Single-pass membrane protein</topology>
    </subcellularLocation>
</comment>
<evidence type="ECO:0000256" key="8">
    <source>
        <dbReference type="ARBA" id="ARBA00023136"/>
    </source>
</evidence>
<reference evidence="19" key="1">
    <citation type="journal article" date="2008" name="FEBS Lett.">
        <title>Ancient divergence of animal protein tyrosine kinase genes demonstrated by a gene family tree including choanoflagellate genes.</title>
        <authorList>
            <person name="Suga H."/>
            <person name="Sasaki G."/>
            <person name="Kuma K."/>
            <person name="Nishiyori H."/>
            <person name="Hirose N."/>
            <person name="Su Z.H."/>
            <person name="Iwabe N."/>
            <person name="Miyata T."/>
        </authorList>
    </citation>
    <scope>NUCLEOTIDE SEQUENCE</scope>
</reference>
<evidence type="ECO:0000256" key="11">
    <source>
        <dbReference type="PROSITE-ProRule" id="PRU10141"/>
    </source>
</evidence>
<keyword evidence="13" id="KW-0812">Transmembrane</keyword>
<dbReference type="InterPro" id="IPR011009">
    <property type="entry name" value="Kinase-like_dom_sf"/>
</dbReference>
<organism evidence="19">
    <name type="scientific">Monosiga ovata</name>
    <dbReference type="NCBI Taxonomy" id="81526"/>
    <lineage>
        <taxon>Eukaryota</taxon>
        <taxon>Choanoflagellata</taxon>
        <taxon>Craspedida</taxon>
        <taxon>Salpingoecidae</taxon>
        <taxon>Monosiga</taxon>
    </lineage>
</organism>
<evidence type="ECO:0000256" key="2">
    <source>
        <dbReference type="ARBA" id="ARBA00004308"/>
    </source>
</evidence>
<feature type="domain" description="HYR" evidence="18">
    <location>
        <begin position="420"/>
        <end position="501"/>
    </location>
</feature>
<dbReference type="Gene3D" id="1.10.510.10">
    <property type="entry name" value="Transferase(Phosphotransferase) domain 1"/>
    <property type="match status" value="1"/>
</dbReference>
<feature type="domain" description="HYR" evidence="18">
    <location>
        <begin position="873"/>
        <end position="958"/>
    </location>
</feature>
<dbReference type="InterPro" id="IPR001245">
    <property type="entry name" value="Ser-Thr/Tyr_kinase_cat_dom"/>
</dbReference>
<feature type="domain" description="HYR" evidence="18">
    <location>
        <begin position="789"/>
        <end position="872"/>
    </location>
</feature>
<gene>
    <name evidence="19" type="primary">MoPTK-g2</name>
</gene>
<keyword evidence="5 11" id="KW-0547">Nucleotide-binding</keyword>
<dbReference type="GO" id="GO:0050793">
    <property type="term" value="P:regulation of developmental process"/>
    <property type="evidence" value="ECO:0007669"/>
    <property type="project" value="UniProtKB-ARBA"/>
</dbReference>
<evidence type="ECO:0000259" key="17">
    <source>
        <dbReference type="PROSITE" id="PS50245"/>
    </source>
</evidence>
<dbReference type="SMART" id="SM01052">
    <property type="entry name" value="CAP_GLY"/>
    <property type="match status" value="1"/>
</dbReference>
<feature type="signal peptide" evidence="14">
    <location>
        <begin position="1"/>
        <end position="21"/>
    </location>
</feature>
<evidence type="ECO:0000256" key="12">
    <source>
        <dbReference type="SAM" id="MobiDB-lite"/>
    </source>
</evidence>
<protein>
    <submittedName>
        <fullName evidence="19">Receptor-type protein tyrosine kinase</fullName>
    </submittedName>
</protein>
<keyword evidence="13" id="KW-1133">Transmembrane helix</keyword>
<dbReference type="GO" id="GO:0030246">
    <property type="term" value="F:carbohydrate binding"/>
    <property type="evidence" value="ECO:0007669"/>
    <property type="project" value="InterPro"/>
</dbReference>
<comment type="catalytic activity">
    <reaction evidence="10">
        <text>L-tyrosyl-[protein] + ATP = O-phospho-L-tyrosyl-[protein] + ADP + H(+)</text>
        <dbReference type="Rhea" id="RHEA:10596"/>
        <dbReference type="Rhea" id="RHEA-COMP:10136"/>
        <dbReference type="Rhea" id="RHEA-COMP:20101"/>
        <dbReference type="ChEBI" id="CHEBI:15378"/>
        <dbReference type="ChEBI" id="CHEBI:30616"/>
        <dbReference type="ChEBI" id="CHEBI:46858"/>
        <dbReference type="ChEBI" id="CHEBI:61978"/>
        <dbReference type="ChEBI" id="CHEBI:456216"/>
        <dbReference type="EC" id="2.7.10.1"/>
    </reaction>
</comment>
<dbReference type="GO" id="GO:0005886">
    <property type="term" value="C:plasma membrane"/>
    <property type="evidence" value="ECO:0007669"/>
    <property type="project" value="TreeGrafter"/>
</dbReference>
<feature type="domain" description="Protein kinase" evidence="15">
    <location>
        <begin position="1253"/>
        <end position="1526"/>
    </location>
</feature>
<keyword evidence="3" id="KW-0808">Transferase</keyword>
<feature type="domain" description="HYR" evidence="18">
    <location>
        <begin position="1045"/>
        <end position="1127"/>
    </location>
</feature>
<dbReference type="FunFam" id="1.10.510.10:FF:001512">
    <property type="entry name" value="Receptor tyrosine-protein kinase erbB-2"/>
    <property type="match status" value="1"/>
</dbReference>
<dbReference type="GO" id="GO:0048468">
    <property type="term" value="P:cell development"/>
    <property type="evidence" value="ECO:0007669"/>
    <property type="project" value="UniProtKB-ARBA"/>
</dbReference>
<sequence length="1826" mass="193619">MVRKRVMFALLAAGLCALAHARVPEVTACLRTAGNVPAVIPSCDDGKVWTSILLAGYGNSSITSTSTCAYSQGACQSPGAYAAMATLCLNKQRCSIQKSAAVLGDSGCSSASPQIAFVGICGYGGPYYSTPTSGCSPANFQDASPCCNLSTTCSSGYLQRGICVSSCSSDFSANNVTKSNTTVCLSPLCLLASPSDCSKCAQCATGYGVALDGSCQLAPSLSVSSPQYPNVSLCDGATINATTLPNLAYSPPITWSPTAVALSTFPNGSTATLTSSACTTSAIYSHFVPANSYYLGAVYVNCTATDSNKISSTCLFSLQVYSTQLPNITCPTSQTIASTAMANYSEVSISSIESQIAVWDSIDDTPPTPHCIFNFTETADPNIQRAPLNANGVPAQSNITCYVTNTNQLTAYCKFSLTVYDNEAPVLYDCPENGSGPPLVGGMGDYNWTAPTAVDNVNGPVDVTCNATNASFPIGITIVGCAATDAAGNTGRCYFAVNITDDSPPEVYCPANKTIFSPSSSTNVSWETPTTYDLAAISRTQISYVPTIGGPSTSVCSGNGICNLNSAIVHASGLLQFTFTAINAASLTNSCSWYVEIFASLAVPNCTNASRALNATADAGVSTAFVTMSATCAPGANCLPTLTANQRETIFITSEALTCAFGSSPASNCSFPTTFPLGTSIVEYSASDSYGFSTACYEYVVVLDKESPVFPACANITINTTLNQAVGYVPCPAMLPTDNAAIASVVTSPATLSGVLCDTSLAIGRYNFSYLATDTSGNTAVCNVTTVVQDKQPPTFTQCPTTISKAVNINSNTTTVTWTVSATDNSGAVSLVYNPSVTSGDVFDFGTYAITVTATDSNMNSAVCAFTIRVIDSQAPTIIGCPSNQTYTAYLDNSTVPGRNYGTYTLPALDATDNVQLVTKTFVSVLDHYPVGQTLVSFQAYDSSGNPAFCSMYVRISDIEPPTIFGCLENVTFSCPTLLGRSIGPCSWSALSAVDAVSSVTSLYTSTPAGYTQGSNFPFGTTTLAYQAYDASSNMATCSFFIKITDPEPPTLHCPASFTTYTESTAVDTATVSWTTPIVTDNVLVAGGVNYSLSPGVLQIGLYNITATAFDTSGNMGSCNFSVTILRKVDLTQVSDASSNASTVGFAAGIGGAGLLLILLIVALVVFRRRQKKKLAIATAGWADFLNMSDEFILERAKQIQITMMAQKQVILPSFDAHNVRPQREFQPPPSTYPELVQFLSKSLGKELARSQIILGMEIGRGEFGHVYEGTFKTEKRDTKVAVKQLHSNTNENNRMRFLKEAAIMAQFDHSNIVNLVGICLLPESAPVLIVLEYMHLGSLHGYLQSPMVRNQLETLSLLRMAIDVCAGLVYLSDAGFVHRDLAARNILIDKEMTCRIGDFGLSIDLAALDGGQEGAGIYSATEGKTLPIPVRWTALEAILYRQFSTASDVWSFGVVMWELWSYAELPYKSWSNKKVTQMVTEGYRLPNPIKCPFDVYKLMIECWSMNPRFRPPFSRLSVSLIEIWKDIHASQESGQSYLHGAMQRPSMGLYDHRPSFAPSEGPVMEGPLQETAFSENFRVTANNTLYNIGDNELDTEADSASAIDSRLSAATESMTGSSGPQTARERFKAQAKRRESIGLSTVRINITNINKPVQVEALGTGILKFVGPHHMTGEIVCGIAMDASMPDGSDGRFEGKRYFLCEGAHGILVPEAQVTPIYEKGQFVYNAQVAPLAAVGPRQSVFGFDAISLGPSSRKPSGASRKPSLLLEEPPGMTDTDGDAAQQYHDAVIIDLDSVAARNRPVAPASAGPAAGAPRTGYLQISHID</sequence>
<dbReference type="SUPFAM" id="SSF74924">
    <property type="entry name" value="Cap-Gly domain"/>
    <property type="match status" value="1"/>
</dbReference>
<keyword evidence="9" id="KW-0829">Tyrosine-protein kinase</keyword>
<feature type="chain" id="PRO_5002799154" evidence="14">
    <location>
        <begin position="22"/>
        <end position="1826"/>
    </location>
</feature>
<dbReference type="InterPro" id="IPR003410">
    <property type="entry name" value="HYR_dom"/>
</dbReference>